<dbReference type="InterPro" id="IPR006918">
    <property type="entry name" value="COBRA_pln"/>
</dbReference>
<organism evidence="10 11">
    <name type="scientific">Phoenix dactylifera</name>
    <name type="common">Date palm</name>
    <dbReference type="NCBI Taxonomy" id="42345"/>
    <lineage>
        <taxon>Eukaryota</taxon>
        <taxon>Viridiplantae</taxon>
        <taxon>Streptophyta</taxon>
        <taxon>Embryophyta</taxon>
        <taxon>Tracheophyta</taxon>
        <taxon>Spermatophyta</taxon>
        <taxon>Magnoliopsida</taxon>
        <taxon>Liliopsida</taxon>
        <taxon>Arecaceae</taxon>
        <taxon>Coryphoideae</taxon>
        <taxon>Phoeniceae</taxon>
        <taxon>Phoenix</taxon>
    </lineage>
</organism>
<dbReference type="GO" id="GO:0010215">
    <property type="term" value="P:cellulose microfibril organization"/>
    <property type="evidence" value="ECO:0007669"/>
    <property type="project" value="InterPro"/>
</dbReference>
<evidence type="ECO:0000256" key="2">
    <source>
        <dbReference type="ARBA" id="ARBA00005507"/>
    </source>
</evidence>
<dbReference type="PANTHER" id="PTHR31052:SF2">
    <property type="entry name" value="COBRA-LIKE PROTEIN 10"/>
    <property type="match status" value="1"/>
</dbReference>
<keyword evidence="6" id="KW-0325">Glycoprotein</keyword>
<proteinExistence type="inferred from homology"/>
<evidence type="ECO:0000256" key="7">
    <source>
        <dbReference type="SAM" id="Phobius"/>
    </source>
</evidence>
<reference evidence="11" key="2">
    <citation type="submission" date="2025-08" db="UniProtKB">
        <authorList>
            <consortium name="RefSeq"/>
        </authorList>
    </citation>
    <scope>IDENTIFICATION</scope>
    <source>
        <tissue evidence="11">Young leaves</tissue>
    </source>
</reference>
<evidence type="ECO:0000256" key="8">
    <source>
        <dbReference type="SAM" id="SignalP"/>
    </source>
</evidence>
<accession>A0A8B7BJK2</accession>
<keyword evidence="3" id="KW-1003">Cell membrane</keyword>
<feature type="domain" description="COBRA C-terminal" evidence="9">
    <location>
        <begin position="416"/>
        <end position="625"/>
    </location>
</feature>
<dbReference type="Pfam" id="PF04833">
    <property type="entry name" value="COBRA"/>
    <property type="match status" value="1"/>
</dbReference>
<dbReference type="GeneID" id="103698320"/>
<dbReference type="RefSeq" id="XP_008778537.1">
    <property type="nucleotide sequence ID" value="XM_008780315.3"/>
</dbReference>
<evidence type="ECO:0000259" key="9">
    <source>
        <dbReference type="Pfam" id="PF25079"/>
    </source>
</evidence>
<keyword evidence="4 8" id="KW-0732">Signal</keyword>
<dbReference type="PANTHER" id="PTHR31052">
    <property type="entry name" value="COBRA-LIKE PROTEIN 7"/>
    <property type="match status" value="1"/>
</dbReference>
<dbReference type="AlphaFoldDB" id="A0A8B7BJK2"/>
<keyword evidence="7" id="KW-1133">Transmembrane helix</keyword>
<reference evidence="10" key="1">
    <citation type="journal article" date="2019" name="Nat. Commun.">
        <title>Genome-wide association mapping of date palm fruit traits.</title>
        <authorList>
            <person name="Hazzouri K.M."/>
            <person name="Gros-Balthazard M."/>
            <person name="Flowers J.M."/>
            <person name="Copetti D."/>
            <person name="Lemansour A."/>
            <person name="Lebrun M."/>
            <person name="Masmoudi K."/>
            <person name="Ferrand S."/>
            <person name="Dhar M.I."/>
            <person name="Fresquez Z.A."/>
            <person name="Rosas U."/>
            <person name="Zhang J."/>
            <person name="Talag J."/>
            <person name="Lee S."/>
            <person name="Kudrna D."/>
            <person name="Powell R.F."/>
            <person name="Leitch I.J."/>
            <person name="Krueger R.R."/>
            <person name="Wing R.A."/>
            <person name="Amiri K.M.A."/>
            <person name="Purugganan M.D."/>
        </authorList>
    </citation>
    <scope>NUCLEOTIDE SEQUENCE [LARGE SCALE GENOMIC DNA]</scope>
    <source>
        <strain evidence="10">cv. Khalas</strain>
    </source>
</reference>
<evidence type="ECO:0000256" key="5">
    <source>
        <dbReference type="ARBA" id="ARBA00023136"/>
    </source>
</evidence>
<feature type="chain" id="PRO_5034852037" evidence="8">
    <location>
        <begin position="24"/>
        <end position="655"/>
    </location>
</feature>
<dbReference type="Pfam" id="PF25079">
    <property type="entry name" value="COB_C"/>
    <property type="match status" value="1"/>
</dbReference>
<evidence type="ECO:0000313" key="11">
    <source>
        <dbReference type="RefSeq" id="XP_008778537.1"/>
    </source>
</evidence>
<dbReference type="KEGG" id="pda:103698320"/>
<protein>
    <submittedName>
        <fullName evidence="11">COBRA-like protein 10</fullName>
    </submittedName>
</protein>
<keyword evidence="5 7" id="KW-0472">Membrane</keyword>
<evidence type="ECO:0000256" key="6">
    <source>
        <dbReference type="ARBA" id="ARBA00023180"/>
    </source>
</evidence>
<evidence type="ECO:0000313" key="10">
    <source>
        <dbReference type="Proteomes" id="UP000228380"/>
    </source>
</evidence>
<dbReference type="InterPro" id="IPR056900">
    <property type="entry name" value="COB_C"/>
</dbReference>
<feature type="transmembrane region" description="Helical" evidence="7">
    <location>
        <begin position="630"/>
        <end position="650"/>
    </location>
</feature>
<evidence type="ECO:0000256" key="3">
    <source>
        <dbReference type="ARBA" id="ARBA00022475"/>
    </source>
</evidence>
<evidence type="ECO:0000256" key="1">
    <source>
        <dbReference type="ARBA" id="ARBA00004236"/>
    </source>
</evidence>
<gene>
    <name evidence="11" type="primary">LOC103698320</name>
</gene>
<comment type="subcellular location">
    <subcellularLocation>
        <location evidence="1">Cell membrane</location>
    </subcellularLocation>
</comment>
<dbReference type="OrthoDB" id="2014623at2759"/>
<dbReference type="Proteomes" id="UP000228380">
    <property type="component" value="Chromosome 11"/>
</dbReference>
<keyword evidence="7" id="KW-0812">Transmembrane</keyword>
<name>A0A8B7BJK2_PHODC</name>
<feature type="signal peptide" evidence="8">
    <location>
        <begin position="1"/>
        <end position="23"/>
    </location>
</feature>
<dbReference type="GO" id="GO:0005886">
    <property type="term" value="C:plasma membrane"/>
    <property type="evidence" value="ECO:0007669"/>
    <property type="project" value="UniProtKB-SubCell"/>
</dbReference>
<comment type="similarity">
    <text evidence="2">Belongs to the COBRA family.</text>
</comment>
<keyword evidence="10" id="KW-1185">Reference proteome</keyword>
<evidence type="ECO:0000256" key="4">
    <source>
        <dbReference type="ARBA" id="ARBA00022729"/>
    </source>
</evidence>
<sequence length="655" mass="72615">MPPRALLFAVFFIYFSISTGIRAQDESNDAQTAEPLDADNCNGVFLTYTFITRTKEYPHVKNASAQSYAFKSTATLLNTMTEDLRAWKMFIGFQHDEILVSALGAVITDGTDYPARVGNGASLSGFPQSDLLNAIDTAGDLTQIQVKVDLTGTQFGVKPPGIPMPKTIKLENDGFKCPSPSHQGSQMYVCCVKDPKLKTNKTDTTRFLPRQKGDLLISYDVIQANGNNYLAQVTIENNNTIGRLDNWNLTWEWKRGEFIYSLRGAYTLKKDVSDCVFGEAGNYYQSLDFSQVMNCEKKPIITDLPPERAKDNTIGNIPDCCKNGTLLPSIMDPSQSKAVFQVQVYKIPPDLNRTALYPPQNFKINGFLNPNYVCGPPIRVRPSEFPDPSGLMSESIALATWQVVCKITRPKRRNSRCCVSFSAYYNDSVVPCNTCACGCSKAAGCDPDAPPLLLPSEALLIPFQNRTAKAKAWAEIKHRHVPNPLPCGDYCGVSINWHILSNYRNGWTARITLFNWGGYTFKNWFAAIRMDKAYHGYEKVYSFNGTKLDEFKNTLFLQGLEGANYLMPAQDGKDPAVDPRVPGKQQSVVSFTKQKTPGIDVPLGDGFPTRLYFNGEECALPDDIPLGCGYGHGVSLLHIVLVAVVVLVSIKDDWC</sequence>